<dbReference type="InterPro" id="IPR037120">
    <property type="entry name" value="Haem_peroxidase_sf_animal"/>
</dbReference>
<evidence type="ECO:0008006" key="9">
    <source>
        <dbReference type="Google" id="ProtNLM"/>
    </source>
</evidence>
<dbReference type="SUPFAM" id="SSF48264">
    <property type="entry name" value="Cytochrome P450"/>
    <property type="match status" value="1"/>
</dbReference>
<evidence type="ECO:0000313" key="7">
    <source>
        <dbReference type="EMBL" id="CAL1714625.1"/>
    </source>
</evidence>
<dbReference type="InterPro" id="IPR019791">
    <property type="entry name" value="Haem_peroxidase_animal"/>
</dbReference>
<dbReference type="EMBL" id="OZ037951">
    <property type="protein sequence ID" value="CAL1714625.1"/>
    <property type="molecule type" value="Genomic_DNA"/>
</dbReference>
<evidence type="ECO:0000256" key="5">
    <source>
        <dbReference type="ARBA" id="ARBA00023002"/>
    </source>
</evidence>
<dbReference type="PRINTS" id="PR00457">
    <property type="entry name" value="ANPEROXIDASE"/>
</dbReference>
<keyword evidence="3" id="KW-0479">Metal-binding</keyword>
<dbReference type="Gene3D" id="1.10.640.10">
    <property type="entry name" value="Haem peroxidase domain superfamily, animal type"/>
    <property type="match status" value="1"/>
</dbReference>
<sequence>MASALTSLPSNIIRRASSYVSNSKQNGAPVVDAPESKEQSSFKLLQDFREQVKKGLPFSLDLAAIPGIVDALRHNNAIDDRKMLLENLLVFLSRLPQDTFATKLQNKVVELLYNDLPHPPATYLGNQYAWRAADGGHNNIEAPDMGRAGRPYARSVQQVHPLPRDALPDAGLVFDTLLKREKFVKHPAGLSSMMFSFAALVIHTVFRTSHEDVNINETSSYVDLSPLYGHNQEAQDKVRNRNGRGELHPDTFAEDRLLLLPPAVCVILVLFSRNHNYIAKKLLEINERGTFVDPDNMSRDDPNHDQKLQKQDEELFQTARLINCTWFASAVFSDYFSAILGLVRQGSSWSLNPFGEIRKEDHSLFERGRGNVCSVEFNCLYRWHATTSVEDEQWVHDAFGNIFPGKTPDELSVADFKAAAKQLQARAPDVTEWTFGNLQRGDDGTFKDEDLANVLHNATDHAAGAFKARGTPHIMRLHEIMGIEQNRRWGVCSLNDFRQFLGLKTYSTFLEWNSDPEVADAAEKLYGDINMLELYVGLQAEEAKPVVAGAGLCPSYTISRAILSDAIALTRGDRFYTADYTPFNMTAWGFADCQRDPTAPGYGSTLGRLFLRTLPNHFSHNSTYTWFPLMTPQAMKPILTKLGDIQLYDFRRPTVKNDAVTVSGYREVVEVLKSTDRFIIPKHTRQATVVRGAGFFIASEDMARGEREQRVMLKALTEAPGGIGKITTYFYQKTRELMLQGSYTCVGTTTRNVDLARDVLKYVPIYWACELAGIPLSTKENPEEGAWTVKELYGALTEIYSYLFLDIALSQTLKLQEKVKGHISKLLRYIKAEYSVGSKLSISGVFETLSHIINGRSDHDEVIRRFNNIGYDINTLANTILAILVGSTVELSQSLIHLVNFFLDENKPNDVQILASKTKFDTKDEATLQGFVLEALRLDPAFRGVIRETARDDVIGGQKVPAGTSIFINIASANLDAEAFPEPKTVDPTRSPLQRYPVGDGVQRCLGQDLSTKIMVHTLRGVFAFNKVRRAPGQSAGLKRFKSDTMRTSNWEYMSRDQKQTPWATSFVVQFG</sequence>
<evidence type="ECO:0000256" key="4">
    <source>
        <dbReference type="ARBA" id="ARBA00022964"/>
    </source>
</evidence>
<evidence type="ECO:0000313" key="8">
    <source>
        <dbReference type="Proteomes" id="UP001497453"/>
    </source>
</evidence>
<name>A0ABP1E3U3_9APHY</name>
<evidence type="ECO:0000256" key="1">
    <source>
        <dbReference type="ARBA" id="ARBA00011881"/>
    </source>
</evidence>
<evidence type="ECO:0000256" key="3">
    <source>
        <dbReference type="ARBA" id="ARBA00022723"/>
    </source>
</evidence>
<protein>
    <recommendedName>
        <fullName evidence="9">Linoleate diol synthase</fullName>
    </recommendedName>
</protein>
<dbReference type="InterPro" id="IPR050783">
    <property type="entry name" value="Oxylipin_biosynth_metab"/>
</dbReference>
<comment type="subunit">
    <text evidence="1">Homotetramer.</text>
</comment>
<dbReference type="CDD" id="cd09817">
    <property type="entry name" value="linoleate_diol_synthase_like"/>
    <property type="match status" value="1"/>
</dbReference>
<dbReference type="Pfam" id="PF00067">
    <property type="entry name" value="p450"/>
    <property type="match status" value="1"/>
</dbReference>
<keyword evidence="2" id="KW-0349">Heme</keyword>
<dbReference type="InterPro" id="IPR010255">
    <property type="entry name" value="Haem_peroxidase_sf"/>
</dbReference>
<evidence type="ECO:0000256" key="2">
    <source>
        <dbReference type="ARBA" id="ARBA00022617"/>
    </source>
</evidence>
<keyword evidence="6" id="KW-0408">Iron</keyword>
<proteinExistence type="predicted"/>
<dbReference type="Gene3D" id="1.10.630.10">
    <property type="entry name" value="Cytochrome P450"/>
    <property type="match status" value="1"/>
</dbReference>
<reference evidence="8" key="1">
    <citation type="submission" date="2024-04" db="EMBL/GenBank/DDBJ databases">
        <authorList>
            <person name="Shaw F."/>
            <person name="Minotto A."/>
        </authorList>
    </citation>
    <scope>NUCLEOTIDE SEQUENCE [LARGE SCALE GENOMIC DNA]</scope>
</reference>
<dbReference type="InterPro" id="IPR034812">
    <property type="entry name" value="Ppo-like_N"/>
</dbReference>
<evidence type="ECO:0000256" key="6">
    <source>
        <dbReference type="ARBA" id="ARBA00023004"/>
    </source>
</evidence>
<dbReference type="InterPro" id="IPR001128">
    <property type="entry name" value="Cyt_P450"/>
</dbReference>
<accession>A0ABP1E3U3</accession>
<keyword evidence="8" id="KW-1185">Reference proteome</keyword>
<organism evidence="7 8">
    <name type="scientific">Somion occarium</name>
    <dbReference type="NCBI Taxonomy" id="3059160"/>
    <lineage>
        <taxon>Eukaryota</taxon>
        <taxon>Fungi</taxon>
        <taxon>Dikarya</taxon>
        <taxon>Basidiomycota</taxon>
        <taxon>Agaricomycotina</taxon>
        <taxon>Agaricomycetes</taxon>
        <taxon>Polyporales</taxon>
        <taxon>Cerrenaceae</taxon>
        <taxon>Somion</taxon>
    </lineage>
</organism>
<dbReference type="PANTHER" id="PTHR11903">
    <property type="entry name" value="PROSTAGLANDIN G/H SYNTHASE"/>
    <property type="match status" value="1"/>
</dbReference>
<keyword evidence="5" id="KW-0560">Oxidoreductase</keyword>
<dbReference type="PANTHER" id="PTHR11903:SF37">
    <property type="entry name" value="PSI-PRODUCING OXYGENASE A"/>
    <property type="match status" value="1"/>
</dbReference>
<dbReference type="SUPFAM" id="SSF48113">
    <property type="entry name" value="Heme-dependent peroxidases"/>
    <property type="match status" value="1"/>
</dbReference>
<dbReference type="Pfam" id="PF03098">
    <property type="entry name" value="An_peroxidase"/>
    <property type="match status" value="1"/>
</dbReference>
<keyword evidence="4" id="KW-0223">Dioxygenase</keyword>
<dbReference type="InterPro" id="IPR036396">
    <property type="entry name" value="Cyt_P450_sf"/>
</dbReference>
<gene>
    <name evidence="7" type="ORF">GFSPODELE1_LOCUS9854</name>
</gene>
<dbReference type="Proteomes" id="UP001497453">
    <property type="component" value="Chromosome 8"/>
</dbReference>
<dbReference type="PROSITE" id="PS50292">
    <property type="entry name" value="PEROXIDASE_3"/>
    <property type="match status" value="1"/>
</dbReference>